<dbReference type="EMBL" id="JBBFGL010000010">
    <property type="protein sequence ID" value="MEJ5196555.1"/>
    <property type="molecule type" value="Genomic_DNA"/>
</dbReference>
<accession>A0AB35Y8M0</accession>
<dbReference type="AlphaFoldDB" id="A0AB35Y8M0"/>
<dbReference type="Proteomes" id="UP001373196">
    <property type="component" value="Unassembled WGS sequence"/>
</dbReference>
<name>A0AB35Y8M0_9FIRM</name>
<dbReference type="SUPFAM" id="SSF52777">
    <property type="entry name" value="CoA-dependent acyltransferases"/>
    <property type="match status" value="1"/>
</dbReference>
<dbReference type="PANTHER" id="PTHR38474:SF1">
    <property type="entry name" value="SLR0299 PROTEIN"/>
    <property type="match status" value="1"/>
</dbReference>
<comment type="caution">
    <text evidence="1">The sequence shown here is derived from an EMBL/GenBank/DDBJ whole genome shotgun (WGS) entry which is preliminary data.</text>
</comment>
<evidence type="ECO:0000313" key="2">
    <source>
        <dbReference type="Proteomes" id="UP001373196"/>
    </source>
</evidence>
<dbReference type="PANTHER" id="PTHR38474">
    <property type="entry name" value="SLR0299 PROTEIN"/>
    <property type="match status" value="1"/>
</dbReference>
<dbReference type="Gene3D" id="3.30.559.10">
    <property type="entry name" value="Chloramphenicol acetyltransferase-like domain"/>
    <property type="match status" value="1"/>
</dbReference>
<dbReference type="InterPro" id="IPR001707">
    <property type="entry name" value="Cmp_AcTrfase"/>
</dbReference>
<evidence type="ECO:0000313" key="1">
    <source>
        <dbReference type="EMBL" id="MEJ5196555.1"/>
    </source>
</evidence>
<dbReference type="InterPro" id="IPR023213">
    <property type="entry name" value="CAT-like_dom_sf"/>
</dbReference>
<sequence>MEKTAIHKIDMNTWPRAELFRFFSGVSQPFYSVTFRVDVTNLHAYTKARGIFFYYALGYLVTDAVNSVVNFRYTIRDGEVWLLDKRIPSLTDLKPGSEQFHIVTLPKAGTLDEFCCAAKAKSAAQQGFLDQDCETDALIYISTTPWFDLTSCTNERDFDKDDAIPRITWGKYVPENGREMLGMSLEVSHRFIDGYHLGQFYQMLQKSIDEL</sequence>
<proteinExistence type="predicted"/>
<dbReference type="Pfam" id="PF00302">
    <property type="entry name" value="CAT"/>
    <property type="match status" value="1"/>
</dbReference>
<organism evidence="1 2">
    <name type="scientific">Faecalibacterium wellingii</name>
    <dbReference type="NCBI Taxonomy" id="2929491"/>
    <lineage>
        <taxon>Bacteria</taxon>
        <taxon>Bacillati</taxon>
        <taxon>Bacillota</taxon>
        <taxon>Clostridia</taxon>
        <taxon>Eubacteriales</taxon>
        <taxon>Oscillospiraceae</taxon>
        <taxon>Faecalibacterium</taxon>
    </lineage>
</organism>
<protein>
    <submittedName>
        <fullName evidence="1">CatA-like O-acetyltransferase</fullName>
    </submittedName>
</protein>
<gene>
    <name evidence="1" type="ORF">WF834_10320</name>
</gene>
<dbReference type="SMART" id="SM01059">
    <property type="entry name" value="CAT"/>
    <property type="match status" value="1"/>
</dbReference>
<reference evidence="1" key="1">
    <citation type="submission" date="2024-03" db="EMBL/GenBank/DDBJ databases">
        <authorList>
            <person name="Plomp N."/>
            <person name="Harmsen H.J."/>
        </authorList>
    </citation>
    <scope>NUCLEOTIDE SEQUENCE</scope>
    <source>
        <strain evidence="1">HTF-128</strain>
    </source>
</reference>
<dbReference type="GO" id="GO:0008811">
    <property type="term" value="F:chloramphenicol O-acetyltransferase activity"/>
    <property type="evidence" value="ECO:0007669"/>
    <property type="project" value="InterPro"/>
</dbReference>